<gene>
    <name evidence="18" type="primary">LOC106178550</name>
</gene>
<evidence type="ECO:0000256" key="8">
    <source>
        <dbReference type="ARBA" id="ARBA00022884"/>
    </source>
</evidence>
<keyword evidence="4" id="KW-0547">Nucleotide-binding</keyword>
<dbReference type="GO" id="GO:0003677">
    <property type="term" value="F:DNA binding"/>
    <property type="evidence" value="ECO:0007669"/>
    <property type="project" value="UniProtKB-KW"/>
</dbReference>
<dbReference type="GO" id="GO:0034085">
    <property type="term" value="P:establishment of sister chromatid cohesion"/>
    <property type="evidence" value="ECO:0007669"/>
    <property type="project" value="TreeGrafter"/>
</dbReference>
<dbReference type="InParanoid" id="A0A1S3K3L3"/>
<dbReference type="FunFam" id="3.40.50.300:FF:001050">
    <property type="entry name" value="ATP-dependent DNA helicase DDX11"/>
    <property type="match status" value="1"/>
</dbReference>
<keyword evidence="13" id="KW-0539">Nucleus</keyword>
<dbReference type="InterPro" id="IPR010614">
    <property type="entry name" value="RAD3-like_helicase_DEAD"/>
</dbReference>
<feature type="coiled-coil region" evidence="14">
    <location>
        <begin position="113"/>
        <end position="189"/>
    </location>
</feature>
<evidence type="ECO:0000256" key="12">
    <source>
        <dbReference type="ARBA" id="ARBA00023235"/>
    </source>
</evidence>
<dbReference type="GO" id="GO:0005634">
    <property type="term" value="C:nucleus"/>
    <property type="evidence" value="ECO:0007669"/>
    <property type="project" value="UniProtKB-SubCell"/>
</dbReference>
<feature type="domain" description="Helicase ATP-binding" evidence="16">
    <location>
        <begin position="59"/>
        <end position="495"/>
    </location>
</feature>
<evidence type="ECO:0000256" key="11">
    <source>
        <dbReference type="ARBA" id="ARBA00023125"/>
    </source>
</evidence>
<dbReference type="Gene3D" id="3.40.50.300">
    <property type="entry name" value="P-loop containing nucleotide triphosphate hydrolases"/>
    <property type="match status" value="2"/>
</dbReference>
<keyword evidence="8" id="KW-0694">RNA-binding</keyword>
<dbReference type="KEGG" id="lak:106178550"/>
<dbReference type="InterPro" id="IPR045028">
    <property type="entry name" value="DinG/Rad3-like"/>
</dbReference>
<keyword evidence="17" id="KW-1185">Reference proteome</keyword>
<dbReference type="PANTHER" id="PTHR11472">
    <property type="entry name" value="DNA REPAIR DEAD HELICASE RAD3/XP-D SUBFAMILY MEMBER"/>
    <property type="match status" value="1"/>
</dbReference>
<name>A0A1S3K3L3_LINAN</name>
<evidence type="ECO:0000256" key="15">
    <source>
        <dbReference type="SAM" id="MobiDB-lite"/>
    </source>
</evidence>
<evidence type="ECO:0000256" key="13">
    <source>
        <dbReference type="ARBA" id="ARBA00023242"/>
    </source>
</evidence>
<evidence type="ECO:0000256" key="1">
    <source>
        <dbReference type="ARBA" id="ARBA00001966"/>
    </source>
</evidence>
<dbReference type="GO" id="GO:0005524">
    <property type="term" value="F:ATP binding"/>
    <property type="evidence" value="ECO:0007669"/>
    <property type="project" value="UniProtKB-KW"/>
</dbReference>
<feature type="region of interest" description="Disordered" evidence="15">
    <location>
        <begin position="223"/>
        <end position="275"/>
    </location>
</feature>
<evidence type="ECO:0000256" key="4">
    <source>
        <dbReference type="ARBA" id="ARBA00022741"/>
    </source>
</evidence>
<dbReference type="GO" id="GO:0003723">
    <property type="term" value="F:RNA binding"/>
    <property type="evidence" value="ECO:0007669"/>
    <property type="project" value="UniProtKB-KW"/>
</dbReference>
<dbReference type="GO" id="GO:0003678">
    <property type="term" value="F:DNA helicase activity"/>
    <property type="evidence" value="ECO:0007669"/>
    <property type="project" value="InterPro"/>
</dbReference>
<evidence type="ECO:0000256" key="10">
    <source>
        <dbReference type="ARBA" id="ARBA00023014"/>
    </source>
</evidence>
<dbReference type="FunCoup" id="A0A1S3K3L3">
    <property type="interactions" value="1879"/>
</dbReference>
<dbReference type="Pfam" id="PF06733">
    <property type="entry name" value="DEAD_2"/>
    <property type="match status" value="1"/>
</dbReference>
<keyword evidence="6" id="KW-0347">Helicase</keyword>
<feature type="region of interest" description="Disordered" evidence="15">
    <location>
        <begin position="591"/>
        <end position="616"/>
    </location>
</feature>
<feature type="compositionally biased region" description="Polar residues" evidence="15">
    <location>
        <begin position="224"/>
        <end position="235"/>
    </location>
</feature>
<evidence type="ECO:0000256" key="7">
    <source>
        <dbReference type="ARBA" id="ARBA00022840"/>
    </source>
</evidence>
<evidence type="ECO:0000256" key="6">
    <source>
        <dbReference type="ARBA" id="ARBA00022806"/>
    </source>
</evidence>
<evidence type="ECO:0000256" key="14">
    <source>
        <dbReference type="SAM" id="Coils"/>
    </source>
</evidence>
<dbReference type="GO" id="GO:0051536">
    <property type="term" value="F:iron-sulfur cluster binding"/>
    <property type="evidence" value="ECO:0007669"/>
    <property type="project" value="UniProtKB-KW"/>
</dbReference>
<keyword evidence="11" id="KW-0238">DNA-binding</keyword>
<dbReference type="InterPro" id="IPR006554">
    <property type="entry name" value="Helicase-like_DEXD_c2"/>
</dbReference>
<dbReference type="NCBIfam" id="TIGR00604">
    <property type="entry name" value="rad3"/>
    <property type="match status" value="1"/>
</dbReference>
<keyword evidence="7" id="KW-0067">ATP-binding</keyword>
<evidence type="ECO:0000259" key="16">
    <source>
        <dbReference type="PROSITE" id="PS51193"/>
    </source>
</evidence>
<dbReference type="STRING" id="7574.A0A1S3K3L3"/>
<evidence type="ECO:0000256" key="2">
    <source>
        <dbReference type="ARBA" id="ARBA00004123"/>
    </source>
</evidence>
<feature type="compositionally biased region" description="Acidic residues" evidence="15">
    <location>
        <begin position="236"/>
        <end position="245"/>
    </location>
</feature>
<comment type="cofactor">
    <cofactor evidence="1">
        <name>[4Fe-4S] cluster</name>
        <dbReference type="ChEBI" id="CHEBI:49883"/>
    </cofactor>
</comment>
<keyword evidence="3" id="KW-0479">Metal-binding</keyword>
<evidence type="ECO:0000313" key="17">
    <source>
        <dbReference type="Proteomes" id="UP000085678"/>
    </source>
</evidence>
<keyword evidence="12" id="KW-0413">Isomerase</keyword>
<dbReference type="AlphaFoldDB" id="A0A1S3K3L3"/>
<dbReference type="GO" id="GO:0016818">
    <property type="term" value="F:hydrolase activity, acting on acid anhydrides, in phosphorus-containing anhydrides"/>
    <property type="evidence" value="ECO:0007669"/>
    <property type="project" value="InterPro"/>
</dbReference>
<organism evidence="17 18">
    <name type="scientific">Lingula anatina</name>
    <name type="common">Brachiopod</name>
    <name type="synonym">Lingula unguis</name>
    <dbReference type="NCBI Taxonomy" id="7574"/>
    <lineage>
        <taxon>Eukaryota</taxon>
        <taxon>Metazoa</taxon>
        <taxon>Spiralia</taxon>
        <taxon>Lophotrochozoa</taxon>
        <taxon>Brachiopoda</taxon>
        <taxon>Linguliformea</taxon>
        <taxon>Lingulata</taxon>
        <taxon>Lingulida</taxon>
        <taxon>Linguloidea</taxon>
        <taxon>Lingulidae</taxon>
        <taxon>Lingula</taxon>
    </lineage>
</organism>
<feature type="compositionally biased region" description="Basic and acidic residues" evidence="15">
    <location>
        <begin position="246"/>
        <end position="262"/>
    </location>
</feature>
<dbReference type="SMART" id="SM00488">
    <property type="entry name" value="DEXDc2"/>
    <property type="match status" value="1"/>
</dbReference>
<feature type="compositionally biased region" description="Acidic residues" evidence="15">
    <location>
        <begin position="263"/>
        <end position="275"/>
    </location>
</feature>
<dbReference type="OrthoDB" id="267079at2759"/>
<evidence type="ECO:0000256" key="3">
    <source>
        <dbReference type="ARBA" id="ARBA00022723"/>
    </source>
</evidence>
<dbReference type="InterPro" id="IPR027417">
    <property type="entry name" value="P-loop_NTPase"/>
</dbReference>
<dbReference type="PROSITE" id="PS51193">
    <property type="entry name" value="HELICASE_ATP_BIND_2"/>
    <property type="match status" value="1"/>
</dbReference>
<protein>
    <submittedName>
        <fullName evidence="18">ATP-dependent DNA helicase DDX11-like</fullName>
    </submittedName>
</protein>
<keyword evidence="5" id="KW-0378">Hydrolase</keyword>
<comment type="subcellular location">
    <subcellularLocation>
        <location evidence="2">Nucleus</location>
    </subcellularLocation>
</comment>
<evidence type="ECO:0000256" key="9">
    <source>
        <dbReference type="ARBA" id="ARBA00023004"/>
    </source>
</evidence>
<feature type="region of interest" description="Disordered" evidence="15">
    <location>
        <begin position="21"/>
        <end position="52"/>
    </location>
</feature>
<evidence type="ECO:0000256" key="5">
    <source>
        <dbReference type="ARBA" id="ARBA00022801"/>
    </source>
</evidence>
<reference evidence="18" key="1">
    <citation type="submission" date="2025-08" db="UniProtKB">
        <authorList>
            <consortium name="RefSeq"/>
        </authorList>
    </citation>
    <scope>IDENTIFICATION</scope>
    <source>
        <tissue evidence="18">Gonads</tissue>
    </source>
</reference>
<feature type="compositionally biased region" description="Basic and acidic residues" evidence="15">
    <location>
        <begin position="338"/>
        <end position="354"/>
    </location>
</feature>
<proteinExistence type="predicted"/>
<dbReference type="InterPro" id="IPR013020">
    <property type="entry name" value="Rad3/Chl1-like"/>
</dbReference>
<dbReference type="RefSeq" id="XP_013417223.1">
    <property type="nucleotide sequence ID" value="XM_013561769.1"/>
</dbReference>
<sequence length="763" mass="86063">MYEDFEDDVDDALLAALPEYTEESSVDGEASRNAANESGLSKPAVKSSPLQLSDQQVNVPDSFQFPFEPYAIQLAFMKELYTTLELGKIGIFESPTGTGKSLSLICGALTWLRDFEEKQRRELEVLLAEEEEEKNAEQSGNKQISKDSELDWITAFAKKQEEDESKKKVKEEREKRLKREAKLEEIRNNVRRTQSNKRKRDLLEEKFDFLFQGASDDLREQFQKEMNSSEKTGTSTEEEEDEEDEKIIVSEYHSDEEAGRGDEDTEEEEDKDEDEHVTKIYFCSRTHSQLSQFLHEVQKSPFQSDIRAVALGSRQNLCINKVVRKLHSLSLMNDRCLEMQKNKKEPRAKDGEAKPKRKKNSTGSCPFYKQENMLDLRDKTLSEVQDIEELVSAGKQLKACPYYGTRYAIPAAQLVVLPYNTLLHKSTREACGIKLAGNIVIIDEAHNLLETINNVYSTEVTGSQLTRAHSQLCQYQSRYQSRLKAKNLMYIKQILHILSACIKYLGGQTGIPAESQHSRLVDTKLQSINDFLFSSKLDNVNLFKVLKYCEKSQISKKLHGFVEKYQPVFVKPVEEKPKESSLTKFLKEIQTKSASKDTPVEETSSGPDHPPQSPATLASPLMHIEGFLAALTTADKDGRIVVNRQSVLSQSSLKFLLLNPAVHFSSVVSEARAVIVAGGTMKPISEFEDQLFRAAGVPADRIHSFSCGHIVPSDQLLPIALAQGPSGHKLDFTYQSRDQPKMYSPSFVLPATVIQSAKSSVKD</sequence>
<keyword evidence="14" id="KW-0175">Coiled coil</keyword>
<evidence type="ECO:0000313" key="18">
    <source>
        <dbReference type="RefSeq" id="XP_013417223.1"/>
    </source>
</evidence>
<dbReference type="Proteomes" id="UP000085678">
    <property type="component" value="Unplaced"/>
</dbReference>
<keyword evidence="9" id="KW-0408">Iron</keyword>
<dbReference type="GeneID" id="106178550"/>
<feature type="region of interest" description="Disordered" evidence="15">
    <location>
        <begin position="338"/>
        <end position="365"/>
    </location>
</feature>
<dbReference type="PANTHER" id="PTHR11472:SF41">
    <property type="entry name" value="ATP-DEPENDENT DNA HELICASE DDX11-RELATED"/>
    <property type="match status" value="1"/>
</dbReference>
<dbReference type="GO" id="GO:0046872">
    <property type="term" value="F:metal ion binding"/>
    <property type="evidence" value="ECO:0007669"/>
    <property type="project" value="UniProtKB-KW"/>
</dbReference>
<dbReference type="SUPFAM" id="SSF52540">
    <property type="entry name" value="P-loop containing nucleoside triphosphate hydrolases"/>
    <property type="match status" value="1"/>
</dbReference>
<dbReference type="InterPro" id="IPR014013">
    <property type="entry name" value="Helic_SF1/SF2_ATP-bd_DinG/Rad3"/>
</dbReference>
<accession>A0A1S3K3L3</accession>
<keyword evidence="10" id="KW-0411">Iron-sulfur</keyword>